<sequence length="300" mass="32667">MTAAKKPWLKAESFLQNPSLSVQFMALGLVITLVFALVAILSPTFQDWGWLQDPTIFRNGDAYNVPHASPSAQHWFGTDREGHDVFARTVFGSRAAFDVVLKATLLSLSVGVFLGLLSGYLGGRLDLALLFLMDTMSTLPNLLLAVTFAFAVGRGTLNAALALSIAYIPKYYRVVRNHTVSIKAELFVEAAQSLGASPWRILSRYLALNVMQSVPVLFTLNAADAIGTLAGLGFLGLGLPKETAEWGHDLSLALTGLSTGIWWTTFFPGFAMTLMIVGLSLIGEGLNEYINPLLRRENWK</sequence>
<dbReference type="OrthoDB" id="9797472at2"/>
<evidence type="ECO:0000256" key="1">
    <source>
        <dbReference type="ARBA" id="ARBA00004651"/>
    </source>
</evidence>
<dbReference type="Gene3D" id="1.10.3720.10">
    <property type="entry name" value="MetI-like"/>
    <property type="match status" value="1"/>
</dbReference>
<comment type="similarity">
    <text evidence="7">Belongs to the binding-protein-dependent transport system permease family.</text>
</comment>
<evidence type="ECO:0000259" key="8">
    <source>
        <dbReference type="PROSITE" id="PS50928"/>
    </source>
</evidence>
<protein>
    <submittedName>
        <fullName evidence="9">Putative D,D-dipeptide transport system permeaseprotein DdpC</fullName>
    </submittedName>
</protein>
<feature type="transmembrane region" description="Helical" evidence="7">
    <location>
        <begin position="142"/>
        <end position="168"/>
    </location>
</feature>
<dbReference type="GO" id="GO:0005886">
    <property type="term" value="C:plasma membrane"/>
    <property type="evidence" value="ECO:0007669"/>
    <property type="project" value="UniProtKB-SubCell"/>
</dbReference>
<dbReference type="InterPro" id="IPR000515">
    <property type="entry name" value="MetI-like"/>
</dbReference>
<feature type="transmembrane region" description="Helical" evidence="7">
    <location>
        <begin position="260"/>
        <end position="282"/>
    </location>
</feature>
<dbReference type="RefSeq" id="WP_110984073.1">
    <property type="nucleotide sequence ID" value="NZ_CAWNWM010000001.1"/>
</dbReference>
<dbReference type="CDD" id="cd06261">
    <property type="entry name" value="TM_PBP2"/>
    <property type="match status" value="1"/>
</dbReference>
<dbReference type="GO" id="GO:0055085">
    <property type="term" value="P:transmembrane transport"/>
    <property type="evidence" value="ECO:0007669"/>
    <property type="project" value="InterPro"/>
</dbReference>
<dbReference type="InterPro" id="IPR035906">
    <property type="entry name" value="MetI-like_sf"/>
</dbReference>
<evidence type="ECO:0000256" key="3">
    <source>
        <dbReference type="ARBA" id="ARBA00022475"/>
    </source>
</evidence>
<evidence type="ECO:0000256" key="4">
    <source>
        <dbReference type="ARBA" id="ARBA00022692"/>
    </source>
</evidence>
<keyword evidence="4 7" id="KW-0812">Transmembrane</keyword>
<evidence type="ECO:0000313" key="10">
    <source>
        <dbReference type="Proteomes" id="UP000248857"/>
    </source>
</evidence>
<gene>
    <name evidence="9" type="primary">ddpC_1</name>
    <name evidence="9" type="ORF">C1752_00081</name>
</gene>
<name>A0A2W1JPD6_9CYAN</name>
<feature type="transmembrane region" description="Helical" evidence="7">
    <location>
        <begin position="99"/>
        <end position="122"/>
    </location>
</feature>
<dbReference type="EMBL" id="PQWO01000001">
    <property type="protein sequence ID" value="PZD75200.1"/>
    <property type="molecule type" value="Genomic_DNA"/>
</dbReference>
<proteinExistence type="inferred from homology"/>
<keyword evidence="6 7" id="KW-0472">Membrane</keyword>
<evidence type="ECO:0000256" key="6">
    <source>
        <dbReference type="ARBA" id="ARBA00023136"/>
    </source>
</evidence>
<reference evidence="9 10" key="1">
    <citation type="journal article" date="2018" name="Sci. Rep.">
        <title>A novel species of the marine cyanobacterium Acaryochloris with a unique pigment content and lifestyle.</title>
        <authorList>
            <person name="Partensky F."/>
            <person name="Six C."/>
            <person name="Ratin M."/>
            <person name="Garczarek L."/>
            <person name="Vaulot D."/>
            <person name="Probert I."/>
            <person name="Calteau A."/>
            <person name="Gourvil P."/>
            <person name="Marie D."/>
            <person name="Grebert T."/>
            <person name="Bouchier C."/>
            <person name="Le Panse S."/>
            <person name="Gachenot M."/>
            <person name="Rodriguez F."/>
            <person name="Garrido J.L."/>
        </authorList>
    </citation>
    <scope>NUCLEOTIDE SEQUENCE [LARGE SCALE GENOMIC DNA]</scope>
    <source>
        <strain evidence="9 10">RCC1774</strain>
    </source>
</reference>
<comment type="caution">
    <text evidence="9">The sequence shown here is derived from an EMBL/GenBank/DDBJ whole genome shotgun (WGS) entry which is preliminary data.</text>
</comment>
<dbReference type="SUPFAM" id="SSF161098">
    <property type="entry name" value="MetI-like"/>
    <property type="match status" value="1"/>
</dbReference>
<evidence type="ECO:0000256" key="7">
    <source>
        <dbReference type="RuleBase" id="RU363032"/>
    </source>
</evidence>
<evidence type="ECO:0000256" key="2">
    <source>
        <dbReference type="ARBA" id="ARBA00022448"/>
    </source>
</evidence>
<feature type="domain" description="ABC transmembrane type-1" evidence="8">
    <location>
        <begin position="93"/>
        <end position="283"/>
    </location>
</feature>
<dbReference type="Pfam" id="PF00528">
    <property type="entry name" value="BPD_transp_1"/>
    <property type="match status" value="1"/>
</dbReference>
<dbReference type="PANTHER" id="PTHR43386">
    <property type="entry name" value="OLIGOPEPTIDE TRANSPORT SYSTEM PERMEASE PROTEIN APPC"/>
    <property type="match status" value="1"/>
</dbReference>
<evidence type="ECO:0000256" key="5">
    <source>
        <dbReference type="ARBA" id="ARBA00022989"/>
    </source>
</evidence>
<dbReference type="InterPro" id="IPR050366">
    <property type="entry name" value="BP-dependent_transpt_permease"/>
</dbReference>
<dbReference type="AlphaFoldDB" id="A0A2W1JPD6"/>
<feature type="transmembrane region" description="Helical" evidence="7">
    <location>
        <begin position="214"/>
        <end position="240"/>
    </location>
</feature>
<keyword evidence="10" id="KW-1185">Reference proteome</keyword>
<dbReference type="PANTHER" id="PTHR43386:SF1">
    <property type="entry name" value="D,D-DIPEPTIDE TRANSPORT SYSTEM PERMEASE PROTEIN DDPC-RELATED"/>
    <property type="match status" value="1"/>
</dbReference>
<dbReference type="PROSITE" id="PS50928">
    <property type="entry name" value="ABC_TM1"/>
    <property type="match status" value="1"/>
</dbReference>
<accession>A0A2W1JPD6</accession>
<comment type="subcellular location">
    <subcellularLocation>
        <location evidence="1 7">Cell membrane</location>
        <topology evidence="1 7">Multi-pass membrane protein</topology>
    </subcellularLocation>
</comment>
<feature type="transmembrane region" description="Helical" evidence="7">
    <location>
        <begin position="20"/>
        <end position="41"/>
    </location>
</feature>
<keyword evidence="5 7" id="KW-1133">Transmembrane helix</keyword>
<keyword evidence="2 7" id="KW-0813">Transport</keyword>
<evidence type="ECO:0000313" key="9">
    <source>
        <dbReference type="EMBL" id="PZD75200.1"/>
    </source>
</evidence>
<organism evidence="9 10">
    <name type="scientific">Acaryochloris thomasi RCC1774</name>
    <dbReference type="NCBI Taxonomy" id="1764569"/>
    <lineage>
        <taxon>Bacteria</taxon>
        <taxon>Bacillati</taxon>
        <taxon>Cyanobacteriota</taxon>
        <taxon>Cyanophyceae</taxon>
        <taxon>Acaryochloridales</taxon>
        <taxon>Acaryochloridaceae</taxon>
        <taxon>Acaryochloris</taxon>
        <taxon>Acaryochloris thomasi</taxon>
    </lineage>
</organism>
<dbReference type="Proteomes" id="UP000248857">
    <property type="component" value="Unassembled WGS sequence"/>
</dbReference>
<keyword evidence="3" id="KW-1003">Cell membrane</keyword>